<evidence type="ECO:0000256" key="3">
    <source>
        <dbReference type="ARBA" id="ARBA00022839"/>
    </source>
</evidence>
<reference evidence="5 6" key="1">
    <citation type="submission" date="2018-01" db="EMBL/GenBank/DDBJ databases">
        <title>Whole genome sequencing of Histamine producing bacteria.</title>
        <authorList>
            <person name="Butler K."/>
        </authorList>
    </citation>
    <scope>NUCLEOTIDE SEQUENCE [LARGE SCALE GENOMIC DNA]</scope>
    <source>
        <strain evidence="5 6">FS-7.2</strain>
    </source>
</reference>
<protein>
    <recommendedName>
        <fullName evidence="4">Exonuclease domain-containing protein</fullName>
    </recommendedName>
</protein>
<evidence type="ECO:0000256" key="2">
    <source>
        <dbReference type="ARBA" id="ARBA00022801"/>
    </source>
</evidence>
<gene>
    <name evidence="5" type="ORF">C9J27_03000</name>
</gene>
<proteinExistence type="predicted"/>
<dbReference type="InterPro" id="IPR036397">
    <property type="entry name" value="RNaseH_sf"/>
</dbReference>
<dbReference type="Gene3D" id="3.30.420.10">
    <property type="entry name" value="Ribonuclease H-like superfamily/Ribonuclease H"/>
    <property type="match status" value="1"/>
</dbReference>
<dbReference type="InterPro" id="IPR013520">
    <property type="entry name" value="Ribonucl_H"/>
</dbReference>
<keyword evidence="3" id="KW-0269">Exonuclease</keyword>
<dbReference type="InterPro" id="IPR051274">
    <property type="entry name" value="3-5_Exoribonuclease"/>
</dbReference>
<dbReference type="Pfam" id="PF00929">
    <property type="entry name" value="RNase_T"/>
    <property type="match status" value="1"/>
</dbReference>
<comment type="caution">
    <text evidence="5">The sequence shown here is derived from an EMBL/GenBank/DDBJ whole genome shotgun (WGS) entry which is preliminary data.</text>
</comment>
<dbReference type="GO" id="GO:0003676">
    <property type="term" value="F:nucleic acid binding"/>
    <property type="evidence" value="ECO:0007669"/>
    <property type="project" value="InterPro"/>
</dbReference>
<organism evidence="5 6">
    <name type="scientific">Photobacterium kishitanii</name>
    <dbReference type="NCBI Taxonomy" id="318456"/>
    <lineage>
        <taxon>Bacteria</taxon>
        <taxon>Pseudomonadati</taxon>
        <taxon>Pseudomonadota</taxon>
        <taxon>Gammaproteobacteria</taxon>
        <taxon>Vibrionales</taxon>
        <taxon>Vibrionaceae</taxon>
        <taxon>Photobacterium</taxon>
    </lineage>
</organism>
<dbReference type="CDD" id="cd06133">
    <property type="entry name" value="ERI-1_3'hExo_like"/>
    <property type="match status" value="1"/>
</dbReference>
<name>A0A2T3KMI1_9GAMM</name>
<dbReference type="InterPro" id="IPR047201">
    <property type="entry name" value="ERI-1_3'hExo-like"/>
</dbReference>
<feature type="domain" description="Exonuclease" evidence="4">
    <location>
        <begin position="11"/>
        <end position="177"/>
    </location>
</feature>
<dbReference type="InterPro" id="IPR012337">
    <property type="entry name" value="RNaseH-like_sf"/>
</dbReference>
<dbReference type="SUPFAM" id="SSF53098">
    <property type="entry name" value="Ribonuclease H-like"/>
    <property type="match status" value="1"/>
</dbReference>
<evidence type="ECO:0000259" key="4">
    <source>
        <dbReference type="Pfam" id="PF00929"/>
    </source>
</evidence>
<dbReference type="EMBL" id="PYNF01000002">
    <property type="protein sequence ID" value="PSV01010.1"/>
    <property type="molecule type" value="Genomic_DNA"/>
</dbReference>
<evidence type="ECO:0000313" key="5">
    <source>
        <dbReference type="EMBL" id="PSV01010.1"/>
    </source>
</evidence>
<dbReference type="RefSeq" id="WP_107288738.1">
    <property type="nucleotide sequence ID" value="NZ_PYNF01000002.1"/>
</dbReference>
<dbReference type="PANTHER" id="PTHR23044:SF61">
    <property type="entry name" value="3'-5' EXORIBONUCLEASE 1-RELATED"/>
    <property type="match status" value="1"/>
</dbReference>
<sequence>MCFKKDLIACVDMEFNIANNTKVDSKEIVEIGVVIIDSARNEICSFSSKIRPTSGRLSDNTCKFLSVSRAEIVSSPSIQEVFKNMEQAIAPYLPRLKYWCSWGDLDYVVVNHFRRKLGLQTKLFSVVDYVDAQETMAMNVPSVRNKLGLMDAVEDYGDGWAGSHHNALDDARNMASLVGFWRV</sequence>
<dbReference type="AlphaFoldDB" id="A0A2T3KMI1"/>
<dbReference type="GO" id="GO:0006259">
    <property type="term" value="P:DNA metabolic process"/>
    <property type="evidence" value="ECO:0007669"/>
    <property type="project" value="UniProtKB-ARBA"/>
</dbReference>
<evidence type="ECO:0000313" key="6">
    <source>
        <dbReference type="Proteomes" id="UP000241426"/>
    </source>
</evidence>
<dbReference type="PANTHER" id="PTHR23044">
    <property type="entry name" value="3'-5' EXONUCLEASE ERI1-RELATED"/>
    <property type="match status" value="1"/>
</dbReference>
<evidence type="ECO:0000256" key="1">
    <source>
        <dbReference type="ARBA" id="ARBA00022722"/>
    </source>
</evidence>
<dbReference type="GO" id="GO:0000175">
    <property type="term" value="F:3'-5'-RNA exonuclease activity"/>
    <property type="evidence" value="ECO:0007669"/>
    <property type="project" value="InterPro"/>
</dbReference>
<keyword evidence="2" id="KW-0378">Hydrolase</keyword>
<keyword evidence="1" id="KW-0540">Nuclease</keyword>
<accession>A0A2T3KMI1</accession>
<dbReference type="Proteomes" id="UP000241426">
    <property type="component" value="Unassembled WGS sequence"/>
</dbReference>